<evidence type="ECO:0000256" key="2">
    <source>
        <dbReference type="ARBA" id="ARBA00022737"/>
    </source>
</evidence>
<dbReference type="GO" id="GO:0008270">
    <property type="term" value="F:zinc ion binding"/>
    <property type="evidence" value="ECO:0007669"/>
    <property type="project" value="UniProtKB-KW"/>
</dbReference>
<dbReference type="PROSITE" id="PS50076">
    <property type="entry name" value="DNAJ_2"/>
    <property type="match status" value="1"/>
</dbReference>
<evidence type="ECO:0000313" key="11">
    <source>
        <dbReference type="Proteomes" id="UP000268162"/>
    </source>
</evidence>
<evidence type="ECO:0000256" key="3">
    <source>
        <dbReference type="ARBA" id="ARBA00022771"/>
    </source>
</evidence>
<evidence type="ECO:0000256" key="5">
    <source>
        <dbReference type="ARBA" id="ARBA00023186"/>
    </source>
</evidence>
<evidence type="ECO:0000259" key="8">
    <source>
        <dbReference type="PROSITE" id="PS50076"/>
    </source>
</evidence>
<dbReference type="STRING" id="215637.A0A4Q0A1Z0"/>
<protein>
    <submittedName>
        <fullName evidence="10">DnaJ-domain-containing protein</fullName>
    </submittedName>
</protein>
<dbReference type="InterPro" id="IPR001623">
    <property type="entry name" value="DnaJ_domain"/>
</dbReference>
<evidence type="ECO:0000256" key="6">
    <source>
        <dbReference type="PROSITE-ProRule" id="PRU00546"/>
    </source>
</evidence>
<keyword evidence="3 6" id="KW-0863">Zinc-finger</keyword>
<dbReference type="Gene3D" id="2.10.230.10">
    <property type="entry name" value="Heat shock protein DnaJ, cysteine-rich domain"/>
    <property type="match status" value="1"/>
</dbReference>
<dbReference type="FunFam" id="2.60.260.20:FF:000013">
    <property type="entry name" value="DnaJ subfamily B member 11"/>
    <property type="match status" value="1"/>
</dbReference>
<keyword evidence="2" id="KW-0677">Repeat</keyword>
<evidence type="ECO:0000259" key="9">
    <source>
        <dbReference type="PROSITE" id="PS51188"/>
    </source>
</evidence>
<dbReference type="AlphaFoldDB" id="A0A4Q0A1Z0"/>
<dbReference type="CDD" id="cd10747">
    <property type="entry name" value="DnaJ_C"/>
    <property type="match status" value="1"/>
</dbReference>
<sequence length="389" mass="42282">MRSLLGAATVVLLSLAWGVEAARDFYKILGVDRDATSAEIKRAYKKMSMKYHPDKNQGDASAAERFAEVAEVYEVLNDEDSRRRYDQFGEEGVKNGGGGGFHGGDPFDIFAQFFGGGGGGGGGFEKPETRGPAVILPLQVTLAELYVGHTIEVDVSKQVLCDHCHGSGAENPNDVTTCPECQGQGMRVVRQMLAPGFYQTMHAPCDHCDGKGKVVAHACSVCGGAKVQRSSSESLTVHVTPGMPQGHPIVFEREGDHSPDWDVPGPVVFKIETQPHRAFTRDGHDLHLNYTISLLQSLNGFETSFTHLDKLTRVTLKRSGITSPATVEKVASKGMPVYHAESDSAVGFGDLYVHYHVEFPESLTNSQKVALKQVLTQDTRARNNVHDEL</sequence>
<dbReference type="Proteomes" id="UP000268162">
    <property type="component" value="Unassembled WGS sequence"/>
</dbReference>
<dbReference type="Pfam" id="PF01556">
    <property type="entry name" value="DnaJ_C"/>
    <property type="match status" value="1"/>
</dbReference>
<dbReference type="GO" id="GO:0030544">
    <property type="term" value="F:Hsp70 protein binding"/>
    <property type="evidence" value="ECO:0007669"/>
    <property type="project" value="InterPro"/>
</dbReference>
<dbReference type="InterPro" id="IPR036869">
    <property type="entry name" value="J_dom_sf"/>
</dbReference>
<dbReference type="GO" id="GO:0005524">
    <property type="term" value="F:ATP binding"/>
    <property type="evidence" value="ECO:0007669"/>
    <property type="project" value="InterPro"/>
</dbReference>
<dbReference type="Gene3D" id="2.60.260.20">
    <property type="entry name" value="Urease metallochaperone UreE, N-terminal domain"/>
    <property type="match status" value="2"/>
</dbReference>
<evidence type="ECO:0000313" key="10">
    <source>
        <dbReference type="EMBL" id="RKP39322.1"/>
    </source>
</evidence>
<keyword evidence="4 6" id="KW-0862">Zinc</keyword>
<proteinExistence type="inferred from homology"/>
<feature type="signal peptide" evidence="7">
    <location>
        <begin position="1"/>
        <end position="21"/>
    </location>
</feature>
<evidence type="ECO:0000256" key="7">
    <source>
        <dbReference type="SAM" id="SignalP"/>
    </source>
</evidence>
<dbReference type="InterPro" id="IPR002939">
    <property type="entry name" value="DnaJ_C"/>
</dbReference>
<dbReference type="GO" id="GO:0009408">
    <property type="term" value="P:response to heat"/>
    <property type="evidence" value="ECO:0007669"/>
    <property type="project" value="InterPro"/>
</dbReference>
<dbReference type="GO" id="GO:0006457">
    <property type="term" value="P:protein folding"/>
    <property type="evidence" value="ECO:0007669"/>
    <property type="project" value="InterPro"/>
</dbReference>
<dbReference type="SUPFAM" id="SSF49493">
    <property type="entry name" value="HSP40/DnaJ peptide-binding domain"/>
    <property type="match status" value="2"/>
</dbReference>
<feature type="chain" id="PRO_5020489305" evidence="7">
    <location>
        <begin position="22"/>
        <end position="389"/>
    </location>
</feature>
<dbReference type="PRINTS" id="PR00625">
    <property type="entry name" value="JDOMAIN"/>
</dbReference>
<dbReference type="FunFam" id="2.10.230.10:FF:000002">
    <property type="entry name" value="Molecular chaperone DnaJ"/>
    <property type="match status" value="1"/>
</dbReference>
<dbReference type="InterPro" id="IPR001305">
    <property type="entry name" value="HSP_DnaJ_Cys-rich_dom"/>
</dbReference>
<evidence type="ECO:0000256" key="4">
    <source>
        <dbReference type="ARBA" id="ARBA00022833"/>
    </source>
</evidence>
<dbReference type="InterPro" id="IPR008971">
    <property type="entry name" value="HSP40/DnaJ_pept-bd"/>
</dbReference>
<name>A0A4Q0A1Z0_9FUNG</name>
<dbReference type="Pfam" id="PF00226">
    <property type="entry name" value="DnaJ"/>
    <property type="match status" value="1"/>
</dbReference>
<dbReference type="CDD" id="cd10719">
    <property type="entry name" value="DnaJ_zf"/>
    <property type="match status" value="1"/>
</dbReference>
<feature type="zinc finger region" description="CR-type" evidence="6">
    <location>
        <begin position="148"/>
        <end position="231"/>
    </location>
</feature>
<organism evidence="10 11">
    <name type="scientific">Dimargaris cristalligena</name>
    <dbReference type="NCBI Taxonomy" id="215637"/>
    <lineage>
        <taxon>Eukaryota</taxon>
        <taxon>Fungi</taxon>
        <taxon>Fungi incertae sedis</taxon>
        <taxon>Zoopagomycota</taxon>
        <taxon>Kickxellomycotina</taxon>
        <taxon>Dimargaritomycetes</taxon>
        <taxon>Dimargaritales</taxon>
        <taxon>Dimargaritaceae</taxon>
        <taxon>Dimargaris</taxon>
    </lineage>
</organism>
<evidence type="ECO:0000256" key="1">
    <source>
        <dbReference type="ARBA" id="ARBA00022723"/>
    </source>
</evidence>
<dbReference type="InterPro" id="IPR012724">
    <property type="entry name" value="DnaJ"/>
</dbReference>
<feature type="domain" description="CR-type" evidence="9">
    <location>
        <begin position="148"/>
        <end position="231"/>
    </location>
</feature>
<dbReference type="PROSITE" id="PS51188">
    <property type="entry name" value="ZF_CR"/>
    <property type="match status" value="1"/>
</dbReference>
<dbReference type="PANTHER" id="PTHR43888">
    <property type="entry name" value="DNAJ-LIKE-2, ISOFORM A-RELATED"/>
    <property type="match status" value="1"/>
</dbReference>
<dbReference type="Pfam" id="PF00684">
    <property type="entry name" value="DnaJ_CXXCXGXG"/>
    <property type="match status" value="1"/>
</dbReference>
<dbReference type="HAMAP" id="MF_01152">
    <property type="entry name" value="DnaJ"/>
    <property type="match status" value="1"/>
</dbReference>
<dbReference type="EMBL" id="ML002280">
    <property type="protein sequence ID" value="RKP39322.1"/>
    <property type="molecule type" value="Genomic_DNA"/>
</dbReference>
<accession>A0A4Q0A1Z0</accession>
<dbReference type="PROSITE" id="PS00636">
    <property type="entry name" value="DNAJ_1"/>
    <property type="match status" value="1"/>
</dbReference>
<dbReference type="GO" id="GO:0051082">
    <property type="term" value="F:unfolded protein binding"/>
    <property type="evidence" value="ECO:0007669"/>
    <property type="project" value="InterPro"/>
</dbReference>
<dbReference type="Gene3D" id="1.10.287.110">
    <property type="entry name" value="DnaJ domain"/>
    <property type="match status" value="1"/>
</dbReference>
<dbReference type="SUPFAM" id="SSF57938">
    <property type="entry name" value="DnaJ/Hsp40 cysteine-rich domain"/>
    <property type="match status" value="1"/>
</dbReference>
<keyword evidence="5" id="KW-0143">Chaperone</keyword>
<dbReference type="CDD" id="cd06257">
    <property type="entry name" value="DnaJ"/>
    <property type="match status" value="1"/>
</dbReference>
<dbReference type="InterPro" id="IPR036410">
    <property type="entry name" value="HSP_DnaJ_Cys-rich_dom_sf"/>
</dbReference>
<dbReference type="SUPFAM" id="SSF46565">
    <property type="entry name" value="Chaperone J-domain"/>
    <property type="match status" value="1"/>
</dbReference>
<feature type="domain" description="J" evidence="8">
    <location>
        <begin position="24"/>
        <end position="89"/>
    </location>
</feature>
<dbReference type="SMART" id="SM00271">
    <property type="entry name" value="DnaJ"/>
    <property type="match status" value="1"/>
</dbReference>
<dbReference type="InterPro" id="IPR044713">
    <property type="entry name" value="DNJA1/2-like"/>
</dbReference>
<keyword evidence="11" id="KW-1185">Reference proteome</keyword>
<dbReference type="InterPro" id="IPR018253">
    <property type="entry name" value="DnaJ_domain_CS"/>
</dbReference>
<gene>
    <name evidence="10" type="ORF">BJ085DRAFT_22512</name>
</gene>
<keyword evidence="1 6" id="KW-0479">Metal-binding</keyword>
<reference evidence="11" key="1">
    <citation type="journal article" date="2018" name="Nat. Microbiol.">
        <title>Leveraging single-cell genomics to expand the fungal tree of life.</title>
        <authorList>
            <person name="Ahrendt S.R."/>
            <person name="Quandt C.A."/>
            <person name="Ciobanu D."/>
            <person name="Clum A."/>
            <person name="Salamov A."/>
            <person name="Andreopoulos B."/>
            <person name="Cheng J.F."/>
            <person name="Woyke T."/>
            <person name="Pelin A."/>
            <person name="Henrissat B."/>
            <person name="Reynolds N.K."/>
            <person name="Benny G.L."/>
            <person name="Smith M.E."/>
            <person name="James T.Y."/>
            <person name="Grigoriev I.V."/>
        </authorList>
    </citation>
    <scope>NUCLEOTIDE SEQUENCE [LARGE SCALE GENOMIC DNA]</scope>
    <source>
        <strain evidence="11">RSA 468</strain>
    </source>
</reference>
<keyword evidence="7" id="KW-0732">Signal</keyword>